<comment type="caution">
    <text evidence="1">The sequence shown here is derived from an EMBL/GenBank/DDBJ whole genome shotgun (WGS) entry which is preliminary data.</text>
</comment>
<proteinExistence type="predicted"/>
<reference evidence="1" key="1">
    <citation type="submission" date="2018-08" db="EMBL/GenBank/DDBJ databases">
        <title>Identification of Burkholderia cepacia strains that express a Burkholderia pseudomallei-like capsular polysaccharide.</title>
        <authorList>
            <person name="Burtnick M.N."/>
            <person name="Vongsouvath M."/>
            <person name="Newton P."/>
            <person name="Wuthiekanun V."/>
            <person name="Limmathurotsakul D."/>
            <person name="Brett P.J."/>
            <person name="Chantratita N."/>
            <person name="Dance D.A."/>
        </authorList>
    </citation>
    <scope>NUCLEOTIDE SEQUENCE</scope>
    <source>
        <strain evidence="1">SBXCC001</strain>
    </source>
</reference>
<name>A0AAW9CRE5_BURTH</name>
<dbReference type="EMBL" id="QXCT01000001">
    <property type="protein sequence ID" value="MDW9252411.1"/>
    <property type="molecule type" value="Genomic_DNA"/>
</dbReference>
<dbReference type="Proteomes" id="UP001272137">
    <property type="component" value="Unassembled WGS sequence"/>
</dbReference>
<organism evidence="1 2">
    <name type="scientific">Burkholderia thailandensis</name>
    <dbReference type="NCBI Taxonomy" id="57975"/>
    <lineage>
        <taxon>Bacteria</taxon>
        <taxon>Pseudomonadati</taxon>
        <taxon>Pseudomonadota</taxon>
        <taxon>Betaproteobacteria</taxon>
        <taxon>Burkholderiales</taxon>
        <taxon>Burkholderiaceae</taxon>
        <taxon>Burkholderia</taxon>
        <taxon>pseudomallei group</taxon>
    </lineage>
</organism>
<gene>
    <name evidence="1" type="ORF">C7S16_5545</name>
</gene>
<dbReference type="AlphaFoldDB" id="A0AAW9CRE5"/>
<evidence type="ECO:0000313" key="2">
    <source>
        <dbReference type="Proteomes" id="UP001272137"/>
    </source>
</evidence>
<protein>
    <submittedName>
        <fullName evidence="1">Uncharacterized protein</fullName>
    </submittedName>
</protein>
<accession>A0AAW9CRE5</accession>
<evidence type="ECO:0000313" key="1">
    <source>
        <dbReference type="EMBL" id="MDW9252411.1"/>
    </source>
</evidence>
<sequence>MSGSRAPAQAARAMRERSRRVRAGSSIFTSIDVAFWGV</sequence>